<evidence type="ECO:0000313" key="2">
    <source>
        <dbReference type="EMBL" id="AVD54030.1"/>
    </source>
</evidence>
<accession>A0A2L1FE60</accession>
<feature type="region of interest" description="Disordered" evidence="1">
    <location>
        <begin position="1"/>
        <end position="37"/>
    </location>
</feature>
<feature type="compositionally biased region" description="Basic and acidic residues" evidence="1">
    <location>
        <begin position="26"/>
        <end position="37"/>
    </location>
</feature>
<name>A0A2L1FE60_9VIRU</name>
<reference evidence="2" key="1">
    <citation type="submission" date="2017-09" db="EMBL/GenBank/DDBJ databases">
        <authorList>
            <person name="Ehlers B."/>
            <person name="Leendertz F.H."/>
        </authorList>
    </citation>
    <scope>NUCLEOTIDE SEQUENCE</scope>
    <source>
        <strain evidence="2">WUSTL</strain>
    </source>
</reference>
<dbReference type="Pfam" id="PF20816">
    <property type="entry name" value="PBV_CP"/>
    <property type="match status" value="1"/>
</dbReference>
<dbReference type="Gene3D" id="1.20.140.120">
    <property type="match status" value="2"/>
</dbReference>
<organism evidence="2">
    <name type="scientific">Macaque picobirnavirus 4</name>
    <dbReference type="NCBI Taxonomy" id="2078820"/>
    <lineage>
        <taxon>Viruses</taxon>
        <taxon>Riboviria</taxon>
        <taxon>Orthornavirae</taxon>
        <taxon>Pisuviricota</taxon>
        <taxon>Duplopiviricetes</taxon>
        <taxon>Durnavirales</taxon>
        <taxon>Picobirnaviridae</taxon>
    </lineage>
</organism>
<reference evidence="2" key="2">
    <citation type="journal article" date="2018" name="Virology">
        <title>Extensive conservation of prokaryotic ribosomal binding sites in known and novel picobirnaviruses.</title>
        <authorList>
            <person name="Krishnamurthy S.R."/>
            <person name="Wang D."/>
        </authorList>
    </citation>
    <scope>NUCLEOTIDE SEQUENCE</scope>
    <source>
        <strain evidence="2">WUSTL</strain>
    </source>
</reference>
<dbReference type="InterPro" id="IPR048835">
    <property type="entry name" value="CP_picobirnavirus"/>
</dbReference>
<dbReference type="InterPro" id="IPR049178">
    <property type="entry name" value="CP_picobirnavirus_sf"/>
</dbReference>
<dbReference type="EMBL" id="MG010889">
    <property type="protein sequence ID" value="AVD54030.1"/>
    <property type="molecule type" value="Genomic_RNA"/>
</dbReference>
<evidence type="ECO:0000256" key="1">
    <source>
        <dbReference type="SAM" id="MobiDB-lite"/>
    </source>
</evidence>
<proteinExistence type="predicted"/>
<feature type="compositionally biased region" description="Basic residues" evidence="1">
    <location>
        <begin position="1"/>
        <end position="20"/>
    </location>
</feature>
<sequence length="536" mass="59625">MANNNKKKNGGRKNGKRRNSNLKDYSTFEKESNENYKGKTQAKNDLKWYGKGTLLKDAASFSFPTASGRKHTVIDLQPGITVSADFQRYQVYPGIMELDMINLPGSIGSWHDPVNVMIRKIYSFIRHQNSGSKNYDAADLGVYFQVYDNAVSFYAYMVRLYGTLRSLIVQNSYTPQDLVTVMGADYTDLVANMAAFRAYINTYAVRLAALKVPSNLHFIERHMWLYSNIFADAPTPKAQMYIIKPAAFWEYTVGSTPETTKFALTEVVPACADGSRYTYERLRVTGDRFLNSVLNNEDFNIMSGDIIKAYGDQVFTVNMINEDYLVTPVYEPEVLFQLHNATLLPCTSSTSSTPSGWTNWTIKQDYSEDANVGALVGEFGIPMWSSTVGNQFGSVIKGVTRAPFDVPTAQPDHELCALGTRMMVVGKVEKREEQGGGKLWYFVPTAYGTEICVGALVYKHQAPSGILTFHELSFNEASAFSVYPLLNTASGKFAVDAITVSNAGVVGNIDNITWLTHDEVARVHEACLLGVYGLDE</sequence>
<protein>
    <submittedName>
        <fullName evidence="2">Capsid</fullName>
    </submittedName>
</protein>